<dbReference type="GO" id="GO:0009307">
    <property type="term" value="P:DNA restriction-modification system"/>
    <property type="evidence" value="ECO:0007669"/>
    <property type="project" value="UniProtKB-KW"/>
</dbReference>
<dbReference type="STRING" id="1123281.SAMN02745180_00226"/>
<dbReference type="Gene3D" id="3.40.50.150">
    <property type="entry name" value="Vaccinia Virus protein VP39"/>
    <property type="match status" value="2"/>
</dbReference>
<dbReference type="AlphaFoldDB" id="A0A1M5SNE9"/>
<proteinExistence type="inferred from homology"/>
<evidence type="ECO:0000256" key="1">
    <source>
        <dbReference type="ARBA" id="ARBA00022603"/>
    </source>
</evidence>
<dbReference type="Pfam" id="PF01555">
    <property type="entry name" value="N6_N4_Mtase"/>
    <property type="match status" value="2"/>
</dbReference>
<protein>
    <recommendedName>
        <fullName evidence="4">Methyltransferase</fullName>
        <ecNumber evidence="4">2.1.1.-</ecNumber>
    </recommendedName>
</protein>
<evidence type="ECO:0000313" key="7">
    <source>
        <dbReference type="Proteomes" id="UP000184389"/>
    </source>
</evidence>
<dbReference type="GO" id="GO:0003677">
    <property type="term" value="F:DNA binding"/>
    <property type="evidence" value="ECO:0007669"/>
    <property type="project" value="InterPro"/>
</dbReference>
<keyword evidence="2" id="KW-0808">Transferase</keyword>
<evidence type="ECO:0000256" key="4">
    <source>
        <dbReference type="RuleBase" id="RU362026"/>
    </source>
</evidence>
<reference evidence="6 7" key="1">
    <citation type="submission" date="2016-11" db="EMBL/GenBank/DDBJ databases">
        <authorList>
            <person name="Jaros S."/>
            <person name="Januszkiewicz K."/>
            <person name="Wedrychowicz H."/>
        </authorList>
    </citation>
    <scope>NUCLEOTIDE SEQUENCE [LARGE SCALE GENOMIC DNA]</scope>
    <source>
        <strain evidence="6 7">DSM 13106</strain>
    </source>
</reference>
<dbReference type="PRINTS" id="PR00508">
    <property type="entry name" value="S21N4MTFRASE"/>
</dbReference>
<dbReference type="Proteomes" id="UP000184389">
    <property type="component" value="Unassembled WGS sequence"/>
</dbReference>
<dbReference type="PANTHER" id="PTHR14911">
    <property type="entry name" value="THUMP DOMAIN-CONTAINING"/>
    <property type="match status" value="1"/>
</dbReference>
<dbReference type="InterPro" id="IPR029063">
    <property type="entry name" value="SAM-dependent_MTases_sf"/>
</dbReference>
<dbReference type="RefSeq" id="WP_072742689.1">
    <property type="nucleotide sequence ID" value="NZ_FQXR01000002.1"/>
</dbReference>
<feature type="domain" description="DNA methylase N-4/N-6" evidence="5">
    <location>
        <begin position="120"/>
        <end position="246"/>
    </location>
</feature>
<sequence>MNWEPKNFKLEATTIWNFPERGNWATHNGEYRGNWSPYVPRNIISRYSQKDDIVLDQFMGSGTTLIETKLLQRKGIGVEINPETIKIAKKSLNFDKNRDYEPRIYNGDARNLYFVPDNSIDLICTHPPYSNIIKYSQGIKGDLSNYDVDEFIYEMGAVVRECFRVLKEDKYCAILMGDTRKSKHIVPLGFNVMEKYLETGFLLKEIIIKEQHNCNTTSFWYEKSVRYNFLLIAHEYLFVFRKPKFKN</sequence>
<dbReference type="InterPro" id="IPR002941">
    <property type="entry name" value="DNA_methylase_N4/N6"/>
</dbReference>
<keyword evidence="1 6" id="KW-0489">Methyltransferase</keyword>
<evidence type="ECO:0000256" key="3">
    <source>
        <dbReference type="ARBA" id="ARBA00022747"/>
    </source>
</evidence>
<name>A0A1M5SNE9_9FIRM</name>
<dbReference type="EC" id="2.1.1.-" evidence="4"/>
<dbReference type="EMBL" id="FQXR01000002">
    <property type="protein sequence ID" value="SHH40057.1"/>
    <property type="molecule type" value="Genomic_DNA"/>
</dbReference>
<evidence type="ECO:0000259" key="5">
    <source>
        <dbReference type="Pfam" id="PF01555"/>
    </source>
</evidence>
<dbReference type="GO" id="GO:0008170">
    <property type="term" value="F:N-methyltransferase activity"/>
    <property type="evidence" value="ECO:0007669"/>
    <property type="project" value="InterPro"/>
</dbReference>
<dbReference type="GO" id="GO:0016423">
    <property type="term" value="F:tRNA (guanine) methyltransferase activity"/>
    <property type="evidence" value="ECO:0007669"/>
    <property type="project" value="TreeGrafter"/>
</dbReference>
<comment type="similarity">
    <text evidence="4">Belongs to the N(4)/N(6)-methyltransferase family.</text>
</comment>
<evidence type="ECO:0000313" key="6">
    <source>
        <dbReference type="EMBL" id="SHH40057.1"/>
    </source>
</evidence>
<dbReference type="CDD" id="cd02440">
    <property type="entry name" value="AdoMet_MTases"/>
    <property type="match status" value="1"/>
</dbReference>
<dbReference type="GO" id="GO:0030488">
    <property type="term" value="P:tRNA methylation"/>
    <property type="evidence" value="ECO:0007669"/>
    <property type="project" value="TreeGrafter"/>
</dbReference>
<gene>
    <name evidence="6" type="ORF">SAMN02745180_00226</name>
</gene>
<dbReference type="InterPro" id="IPR001091">
    <property type="entry name" value="RM_Methyltransferase"/>
</dbReference>
<feature type="domain" description="DNA methylase N-4/N-6" evidence="5">
    <location>
        <begin position="10"/>
        <end position="90"/>
    </location>
</feature>
<dbReference type="OrthoDB" id="9773571at2"/>
<dbReference type="SUPFAM" id="SSF53335">
    <property type="entry name" value="S-adenosyl-L-methionine-dependent methyltransferases"/>
    <property type="match status" value="2"/>
</dbReference>
<keyword evidence="7" id="KW-1185">Reference proteome</keyword>
<evidence type="ECO:0000256" key="2">
    <source>
        <dbReference type="ARBA" id="ARBA00022679"/>
    </source>
</evidence>
<keyword evidence="3" id="KW-0680">Restriction system</keyword>
<accession>A0A1M5SNE9</accession>
<organism evidence="6 7">
    <name type="scientific">Sporanaerobacter acetigenes DSM 13106</name>
    <dbReference type="NCBI Taxonomy" id="1123281"/>
    <lineage>
        <taxon>Bacteria</taxon>
        <taxon>Bacillati</taxon>
        <taxon>Bacillota</taxon>
        <taxon>Tissierellia</taxon>
        <taxon>Tissierellales</taxon>
        <taxon>Sporanaerobacteraceae</taxon>
        <taxon>Sporanaerobacter</taxon>
    </lineage>
</organism>
<dbReference type="PANTHER" id="PTHR14911:SF13">
    <property type="entry name" value="TRNA (GUANINE(6)-N2)-METHYLTRANSFERASE THUMP3"/>
    <property type="match status" value="1"/>
</dbReference>